<dbReference type="PANTHER" id="PTHR35201:SF4">
    <property type="entry name" value="BETA-PINACENE SYNTHASE-RELATED"/>
    <property type="match status" value="1"/>
</dbReference>
<sequence>MEEVVLPELHIPFPSRLNPFEAEAAARTTAWAREFGLIKEEKEAARFAGESYARLVARLYPEASLTDLVLAADLNSWFHVFDDQFELAEVGRDPELARRLAEHADSLMKGEPLTSRAGPVLTALADLRDRLRYRAGDTWWERFADHMRQCLDAALWEVDNRARETVPDPVTYVDRKLLIAYVPPSFDIIELVEHVELPNAIRHSPEYQTLLHEAGHVVVCTNDVVGLRRELLQGEFHNLVIVLRHAMGCTLQEATDQVATTIEERVGRYLEAKTALEERMDRLGVTGPERSAVRRCVTGLEDWMRGYLDWALETRRFTDFVYRGEVASFHGELVD</sequence>
<dbReference type="SUPFAM" id="SSF48576">
    <property type="entry name" value="Terpenoid synthases"/>
    <property type="match status" value="1"/>
</dbReference>
<dbReference type="EC" id="4.2.3.-" evidence="2"/>
<evidence type="ECO:0000313" key="4">
    <source>
        <dbReference type="Proteomes" id="UP000217103"/>
    </source>
</evidence>
<name>A0A1H1HZX8_9ACTN</name>
<dbReference type="Proteomes" id="UP000217103">
    <property type="component" value="Unassembled WGS sequence"/>
</dbReference>
<dbReference type="Pfam" id="PF19086">
    <property type="entry name" value="Terpene_syn_C_2"/>
    <property type="match status" value="1"/>
</dbReference>
<proteinExistence type="inferred from homology"/>
<keyword evidence="2" id="KW-0460">Magnesium</keyword>
<dbReference type="OrthoDB" id="2989600at2"/>
<comment type="cofactor">
    <cofactor evidence="2">
        <name>Mg(2+)</name>
        <dbReference type="ChEBI" id="CHEBI:18420"/>
    </cofactor>
</comment>
<evidence type="ECO:0000256" key="2">
    <source>
        <dbReference type="RuleBase" id="RU366034"/>
    </source>
</evidence>
<dbReference type="InterPro" id="IPR034686">
    <property type="entry name" value="Terpene_cyclase-like_2"/>
</dbReference>
<organism evidence="3 4">
    <name type="scientific">Thermostaphylospora chromogena</name>
    <dbReference type="NCBI Taxonomy" id="35622"/>
    <lineage>
        <taxon>Bacteria</taxon>
        <taxon>Bacillati</taxon>
        <taxon>Actinomycetota</taxon>
        <taxon>Actinomycetes</taxon>
        <taxon>Streptosporangiales</taxon>
        <taxon>Thermomonosporaceae</taxon>
        <taxon>Thermostaphylospora</taxon>
    </lineage>
</organism>
<reference evidence="3 4" key="1">
    <citation type="submission" date="2016-10" db="EMBL/GenBank/DDBJ databases">
        <authorList>
            <person name="de Groot N.N."/>
        </authorList>
    </citation>
    <scope>NUCLEOTIDE SEQUENCE [LARGE SCALE GENOMIC DNA]</scope>
    <source>
        <strain evidence="3 4">DSM 43794</strain>
    </source>
</reference>
<dbReference type="Gene3D" id="1.10.600.10">
    <property type="entry name" value="Farnesyl Diphosphate Synthase"/>
    <property type="match status" value="1"/>
</dbReference>
<evidence type="ECO:0000313" key="3">
    <source>
        <dbReference type="EMBL" id="SDR30970.1"/>
    </source>
</evidence>
<dbReference type="STRING" id="35622.SAMN04489764_5014"/>
<gene>
    <name evidence="3" type="ORF">SAMN04489764_5014</name>
</gene>
<protein>
    <recommendedName>
        <fullName evidence="2">Terpene synthase</fullName>
        <ecNumber evidence="2">4.2.3.-</ecNumber>
    </recommendedName>
</protein>
<dbReference type="PANTHER" id="PTHR35201">
    <property type="entry name" value="TERPENE SYNTHASE"/>
    <property type="match status" value="1"/>
</dbReference>
<dbReference type="GO" id="GO:0046872">
    <property type="term" value="F:metal ion binding"/>
    <property type="evidence" value="ECO:0007669"/>
    <property type="project" value="UniProtKB-KW"/>
</dbReference>
<evidence type="ECO:0000256" key="1">
    <source>
        <dbReference type="ARBA" id="ARBA00023239"/>
    </source>
</evidence>
<dbReference type="InterPro" id="IPR008949">
    <property type="entry name" value="Isoprenoid_synthase_dom_sf"/>
</dbReference>
<dbReference type="EMBL" id="FNKK01000002">
    <property type="protein sequence ID" value="SDR30970.1"/>
    <property type="molecule type" value="Genomic_DNA"/>
</dbReference>
<accession>A0A1H1HZX8</accession>
<dbReference type="GO" id="GO:0010333">
    <property type="term" value="F:terpene synthase activity"/>
    <property type="evidence" value="ECO:0007669"/>
    <property type="project" value="InterPro"/>
</dbReference>
<keyword evidence="2" id="KW-0479">Metal-binding</keyword>
<dbReference type="AlphaFoldDB" id="A0A1H1HZX8"/>
<dbReference type="SMR" id="A0A1H1HZX8"/>
<keyword evidence="4" id="KW-1185">Reference proteome</keyword>
<dbReference type="RefSeq" id="WP_131815617.1">
    <property type="nucleotide sequence ID" value="NZ_FNKK01000002.1"/>
</dbReference>
<comment type="similarity">
    <text evidence="2">Belongs to the terpene synthase family.</text>
</comment>
<keyword evidence="1 2" id="KW-0456">Lyase</keyword>